<evidence type="ECO:0000313" key="4">
    <source>
        <dbReference type="Proteomes" id="UP000198741"/>
    </source>
</evidence>
<sequence>MNKRSRANGVTTTGAAEQPWLPPRWVIRFAWKAHRALYAVTRGRVGLWAARSGRSGMMRVTTTGRRSGRERAVILAYLEDGPNLVTLAMNGWGAAEPAWWLNLRAHPAAKVDLADGTRDVVARAATGTERARLWDLWGAVDENLDEYARRRPNETAVVVLEPRPAAD</sequence>
<comment type="similarity">
    <text evidence="1">Belongs to the F420H(2)-dependent quinone reductase family.</text>
</comment>
<dbReference type="Pfam" id="PF04075">
    <property type="entry name" value="F420H2_quin_red"/>
    <property type="match status" value="1"/>
</dbReference>
<dbReference type="Gene3D" id="2.30.110.10">
    <property type="entry name" value="Electron Transport, Fmn-binding Protein, Chain A"/>
    <property type="match status" value="1"/>
</dbReference>
<dbReference type="InterPro" id="IPR004378">
    <property type="entry name" value="F420H2_quin_Rdtase"/>
</dbReference>
<dbReference type="EMBL" id="LT629710">
    <property type="protein sequence ID" value="SDO69842.1"/>
    <property type="molecule type" value="Genomic_DNA"/>
</dbReference>
<dbReference type="RefSeq" id="WP_090475612.1">
    <property type="nucleotide sequence ID" value="NZ_LT629710.1"/>
</dbReference>
<dbReference type="PANTHER" id="PTHR39428:SF1">
    <property type="entry name" value="F420H(2)-DEPENDENT QUINONE REDUCTASE RV1261C"/>
    <property type="match status" value="1"/>
</dbReference>
<evidence type="ECO:0000313" key="3">
    <source>
        <dbReference type="EMBL" id="SDO69842.1"/>
    </source>
</evidence>
<dbReference type="GO" id="GO:0070967">
    <property type="term" value="F:coenzyme F420 binding"/>
    <property type="evidence" value="ECO:0007669"/>
    <property type="project" value="TreeGrafter"/>
</dbReference>
<evidence type="ECO:0000256" key="2">
    <source>
        <dbReference type="ARBA" id="ARBA00049106"/>
    </source>
</evidence>
<dbReference type="GO" id="GO:0005886">
    <property type="term" value="C:plasma membrane"/>
    <property type="evidence" value="ECO:0007669"/>
    <property type="project" value="TreeGrafter"/>
</dbReference>
<accession>A0A1H0LNS9</accession>
<protein>
    <submittedName>
        <fullName evidence="3">Deazaflavin-dependent oxidoreductase, nitroreductase family</fullName>
    </submittedName>
</protein>
<dbReference type="GO" id="GO:0016491">
    <property type="term" value="F:oxidoreductase activity"/>
    <property type="evidence" value="ECO:0007669"/>
    <property type="project" value="InterPro"/>
</dbReference>
<keyword evidence="4" id="KW-1185">Reference proteome</keyword>
<reference evidence="3 4" key="1">
    <citation type="submission" date="2016-10" db="EMBL/GenBank/DDBJ databases">
        <authorList>
            <person name="de Groot N.N."/>
        </authorList>
    </citation>
    <scope>NUCLEOTIDE SEQUENCE [LARGE SCALE GENOMIC DNA]</scope>
    <source>
        <strain evidence="4">P4-7,KCTC 19426,CECT 7604</strain>
    </source>
</reference>
<dbReference type="NCBIfam" id="TIGR00026">
    <property type="entry name" value="hi_GC_TIGR00026"/>
    <property type="match status" value="1"/>
</dbReference>
<dbReference type="OrthoDB" id="8225825at2"/>
<dbReference type="PANTHER" id="PTHR39428">
    <property type="entry name" value="F420H(2)-DEPENDENT QUINONE REDUCTASE RV1261C"/>
    <property type="match status" value="1"/>
</dbReference>
<dbReference type="Proteomes" id="UP000198741">
    <property type="component" value="Chromosome I"/>
</dbReference>
<evidence type="ECO:0000256" key="1">
    <source>
        <dbReference type="ARBA" id="ARBA00008710"/>
    </source>
</evidence>
<proteinExistence type="inferred from homology"/>
<dbReference type="InterPro" id="IPR012349">
    <property type="entry name" value="Split_barrel_FMN-bd"/>
</dbReference>
<organism evidence="3 4">
    <name type="scientific">Nakamurella panacisegetis</name>
    <dbReference type="NCBI Taxonomy" id="1090615"/>
    <lineage>
        <taxon>Bacteria</taxon>
        <taxon>Bacillati</taxon>
        <taxon>Actinomycetota</taxon>
        <taxon>Actinomycetes</taxon>
        <taxon>Nakamurellales</taxon>
        <taxon>Nakamurellaceae</taxon>
        <taxon>Nakamurella</taxon>
    </lineage>
</organism>
<gene>
    <name evidence="3" type="ORF">SAMN04515671_1739</name>
</gene>
<comment type="catalytic activity">
    <reaction evidence="2">
        <text>oxidized coenzyme F420-(gamma-L-Glu)(n) + a quinol + H(+) = reduced coenzyme F420-(gamma-L-Glu)(n) + a quinone</text>
        <dbReference type="Rhea" id="RHEA:39663"/>
        <dbReference type="Rhea" id="RHEA-COMP:12939"/>
        <dbReference type="Rhea" id="RHEA-COMP:14378"/>
        <dbReference type="ChEBI" id="CHEBI:15378"/>
        <dbReference type="ChEBI" id="CHEBI:24646"/>
        <dbReference type="ChEBI" id="CHEBI:132124"/>
        <dbReference type="ChEBI" id="CHEBI:133980"/>
        <dbReference type="ChEBI" id="CHEBI:139511"/>
    </reaction>
</comment>
<name>A0A1H0LNS9_9ACTN</name>
<dbReference type="STRING" id="1090615.SAMN04515671_1739"/>
<dbReference type="AlphaFoldDB" id="A0A1H0LNS9"/>